<comment type="caution">
    <text evidence="2">The sequence shown here is derived from an EMBL/GenBank/DDBJ whole genome shotgun (WGS) entry which is preliminary data.</text>
</comment>
<organism evidence="2 3">
    <name type="scientific">Sorghum bicolor</name>
    <name type="common">Sorghum</name>
    <name type="synonym">Sorghum vulgare</name>
    <dbReference type="NCBI Taxonomy" id="4558"/>
    <lineage>
        <taxon>Eukaryota</taxon>
        <taxon>Viridiplantae</taxon>
        <taxon>Streptophyta</taxon>
        <taxon>Embryophyta</taxon>
        <taxon>Tracheophyta</taxon>
        <taxon>Spermatophyta</taxon>
        <taxon>Magnoliopsida</taxon>
        <taxon>Liliopsida</taxon>
        <taxon>Poales</taxon>
        <taxon>Poaceae</taxon>
        <taxon>PACMAD clade</taxon>
        <taxon>Panicoideae</taxon>
        <taxon>Andropogonodae</taxon>
        <taxon>Andropogoneae</taxon>
        <taxon>Sorghinae</taxon>
        <taxon>Sorghum</taxon>
    </lineage>
</organism>
<reference evidence="2" key="2">
    <citation type="submission" date="2020-10" db="EMBL/GenBank/DDBJ databases">
        <authorList>
            <person name="Cooper E.A."/>
            <person name="Brenton Z.W."/>
            <person name="Flinn B.S."/>
            <person name="Jenkins J."/>
            <person name="Shu S."/>
            <person name="Flowers D."/>
            <person name="Luo F."/>
            <person name="Wang Y."/>
            <person name="Xia P."/>
            <person name="Barry K."/>
            <person name="Daum C."/>
            <person name="Lipzen A."/>
            <person name="Yoshinaga Y."/>
            <person name="Schmutz J."/>
            <person name="Saski C."/>
            <person name="Vermerris W."/>
            <person name="Kresovich S."/>
        </authorList>
    </citation>
    <scope>NUCLEOTIDE SEQUENCE</scope>
</reference>
<dbReference type="EMBL" id="CM027689">
    <property type="protein sequence ID" value="KAG0512851.1"/>
    <property type="molecule type" value="Genomic_DNA"/>
</dbReference>
<evidence type="ECO:0000313" key="3">
    <source>
        <dbReference type="Proteomes" id="UP000807115"/>
    </source>
</evidence>
<protein>
    <submittedName>
        <fullName evidence="2">Uncharacterized protein</fullName>
    </submittedName>
</protein>
<feature type="compositionally biased region" description="Basic residues" evidence="1">
    <location>
        <begin position="167"/>
        <end position="177"/>
    </location>
</feature>
<dbReference type="Proteomes" id="UP000807115">
    <property type="component" value="Chromosome 10"/>
</dbReference>
<reference evidence="2" key="1">
    <citation type="journal article" date="2019" name="BMC Genomics">
        <title>A new reference genome for Sorghum bicolor reveals high levels of sequence similarity between sweet and grain genotypes: implications for the genetics of sugar metabolism.</title>
        <authorList>
            <person name="Cooper E.A."/>
            <person name="Brenton Z.W."/>
            <person name="Flinn B.S."/>
            <person name="Jenkins J."/>
            <person name="Shu S."/>
            <person name="Flowers D."/>
            <person name="Luo F."/>
            <person name="Wang Y."/>
            <person name="Xia P."/>
            <person name="Barry K."/>
            <person name="Daum C."/>
            <person name="Lipzen A."/>
            <person name="Yoshinaga Y."/>
            <person name="Schmutz J."/>
            <person name="Saski C."/>
            <person name="Vermerris W."/>
            <person name="Kresovich S."/>
        </authorList>
    </citation>
    <scope>NUCLEOTIDE SEQUENCE</scope>
</reference>
<sequence length="194" mass="20825">MHEKIKFLGTQPVSNEKFSPSSTKEARAGAMPSTTRPQVHKSAALHVRNSELHRRPTPTGTEPRTVIQPGSRSPQQLSVTRLAWLAGKDDNARATNPIRPGARLPVPVSHSTLTAEPVSRAPRVHRSFSARSVPDATKRARDPGERPTRTCRCATALPPARCLATPPRRRAAPRGSHRTAAWGAGGGTPASARA</sequence>
<feature type="region of interest" description="Disordered" evidence="1">
    <location>
        <begin position="130"/>
        <end position="194"/>
    </location>
</feature>
<dbReference type="AlphaFoldDB" id="A0A921Q0I2"/>
<name>A0A921Q0I2_SORBI</name>
<feature type="region of interest" description="Disordered" evidence="1">
    <location>
        <begin position="1"/>
        <end position="75"/>
    </location>
</feature>
<feature type="compositionally biased region" description="Basic and acidic residues" evidence="1">
    <location>
        <begin position="136"/>
        <end position="148"/>
    </location>
</feature>
<accession>A0A921Q0I2</accession>
<evidence type="ECO:0000256" key="1">
    <source>
        <dbReference type="SAM" id="MobiDB-lite"/>
    </source>
</evidence>
<gene>
    <name evidence="2" type="ORF">BDA96_10G050200</name>
</gene>
<feature type="compositionally biased region" description="Polar residues" evidence="1">
    <location>
        <begin position="11"/>
        <end position="23"/>
    </location>
</feature>
<proteinExistence type="predicted"/>
<evidence type="ECO:0000313" key="2">
    <source>
        <dbReference type="EMBL" id="KAG0512851.1"/>
    </source>
</evidence>
<feature type="compositionally biased region" description="Low complexity" evidence="1">
    <location>
        <begin position="153"/>
        <end position="166"/>
    </location>
</feature>